<comment type="similarity">
    <text evidence="2">Belongs to the EamA transporter family.</text>
</comment>
<organism evidence="8 9">
    <name type="scientific">Planktomarina temperata RCA23</name>
    <dbReference type="NCBI Taxonomy" id="666509"/>
    <lineage>
        <taxon>Bacteria</taxon>
        <taxon>Pseudomonadati</taxon>
        <taxon>Pseudomonadota</taxon>
        <taxon>Alphaproteobacteria</taxon>
        <taxon>Rhodobacterales</taxon>
        <taxon>Paracoccaceae</taxon>
        <taxon>Planktomarina</taxon>
    </lineage>
</organism>
<feature type="transmembrane region" description="Helical" evidence="6">
    <location>
        <begin position="251"/>
        <end position="272"/>
    </location>
</feature>
<evidence type="ECO:0000256" key="1">
    <source>
        <dbReference type="ARBA" id="ARBA00004141"/>
    </source>
</evidence>
<feature type="transmembrane region" description="Helical" evidence="6">
    <location>
        <begin position="46"/>
        <end position="66"/>
    </location>
</feature>
<dbReference type="InterPro" id="IPR050638">
    <property type="entry name" value="AA-Vitamin_Transporters"/>
</dbReference>
<evidence type="ECO:0000256" key="5">
    <source>
        <dbReference type="ARBA" id="ARBA00023136"/>
    </source>
</evidence>
<dbReference type="InterPro" id="IPR037185">
    <property type="entry name" value="EmrE-like"/>
</dbReference>
<dbReference type="KEGG" id="ptp:RCA23_c11040"/>
<feature type="transmembrane region" description="Helical" evidence="6">
    <location>
        <begin position="105"/>
        <end position="125"/>
    </location>
</feature>
<feature type="transmembrane region" description="Helical" evidence="6">
    <location>
        <begin position="137"/>
        <end position="156"/>
    </location>
</feature>
<feature type="transmembrane region" description="Helical" evidence="6">
    <location>
        <begin position="278"/>
        <end position="294"/>
    </location>
</feature>
<dbReference type="PANTHER" id="PTHR32322">
    <property type="entry name" value="INNER MEMBRANE TRANSPORTER"/>
    <property type="match status" value="1"/>
</dbReference>
<evidence type="ECO:0000313" key="8">
    <source>
        <dbReference type="EMBL" id="AII86654.1"/>
    </source>
</evidence>
<dbReference type="RefSeq" id="WP_044049484.1">
    <property type="nucleotide sequence ID" value="NZ_CP003984.1"/>
</dbReference>
<feature type="domain" description="EamA" evidence="7">
    <location>
        <begin position="165"/>
        <end position="293"/>
    </location>
</feature>
<evidence type="ECO:0000259" key="7">
    <source>
        <dbReference type="Pfam" id="PF00892"/>
    </source>
</evidence>
<feature type="transmembrane region" description="Helical" evidence="6">
    <location>
        <begin position="191"/>
        <end position="210"/>
    </location>
</feature>
<evidence type="ECO:0000256" key="4">
    <source>
        <dbReference type="ARBA" id="ARBA00022989"/>
    </source>
</evidence>
<comment type="subcellular location">
    <subcellularLocation>
        <location evidence="1">Membrane</location>
        <topology evidence="1">Multi-pass membrane protein</topology>
    </subcellularLocation>
</comment>
<feature type="transmembrane region" description="Helical" evidence="6">
    <location>
        <begin position="12"/>
        <end position="34"/>
    </location>
</feature>
<name>A0AAN0RI67_9RHOB</name>
<feature type="transmembrane region" description="Helical" evidence="6">
    <location>
        <begin position="222"/>
        <end position="244"/>
    </location>
</feature>
<dbReference type="EMBL" id="CP003984">
    <property type="protein sequence ID" value="AII86654.1"/>
    <property type="molecule type" value="Genomic_DNA"/>
</dbReference>
<dbReference type="PANTHER" id="PTHR32322:SF2">
    <property type="entry name" value="EAMA DOMAIN-CONTAINING PROTEIN"/>
    <property type="match status" value="1"/>
</dbReference>
<keyword evidence="9" id="KW-1185">Reference proteome</keyword>
<dbReference type="Proteomes" id="UP000028680">
    <property type="component" value="Chromosome"/>
</dbReference>
<sequence length="304" mass="33068">MHQSDDLQDQNTDYTAWIAFGFMTVCLSLSFVFVKLSLEAFTLEQAAGGRLVLGAAFLLPITYLLGDGLPLKFEFWKWAFILGIFNFVFPIGLTTYGLQTIPSNVVGSMYAMVPLITIGLSALVLKVQISRQKSVGLIIGLVGLLTITEPTSWIGTAGRESAFPMLATFCAVACLAMATILMRVMPKAHPISMIGGSALVASLFGIWPFLSVFEGELPSARPWLGLTGVSILSTAVAYSIRIFLIRRKGPIFLAPNAYFSIILTNVFGVLLLGDVITTRTKVAFVLIFVGLYLARDRSGYMKQV</sequence>
<evidence type="ECO:0000256" key="6">
    <source>
        <dbReference type="SAM" id="Phobius"/>
    </source>
</evidence>
<evidence type="ECO:0000256" key="2">
    <source>
        <dbReference type="ARBA" id="ARBA00007362"/>
    </source>
</evidence>
<reference evidence="8 9" key="1">
    <citation type="journal article" date="2014" name="ISME J.">
        <title>Adaptation of an abundant Roseobacter RCA organism to pelagic systems revealed by genomic and transcriptomic analyses.</title>
        <authorList>
            <person name="Voget S."/>
            <person name="Wemheuer B."/>
            <person name="Brinkhoff T."/>
            <person name="Vollmers J."/>
            <person name="Dietrich S."/>
            <person name="Giebel H.A."/>
            <person name="Beardsley C."/>
            <person name="Sardemann C."/>
            <person name="Bakenhus I."/>
            <person name="Billerbeck S."/>
            <person name="Daniel R."/>
            <person name="Simon M."/>
        </authorList>
    </citation>
    <scope>NUCLEOTIDE SEQUENCE [LARGE SCALE GENOMIC DNA]</scope>
    <source>
        <strain evidence="8 9">RCA23</strain>
    </source>
</reference>
<dbReference type="SUPFAM" id="SSF103481">
    <property type="entry name" value="Multidrug resistance efflux transporter EmrE"/>
    <property type="match status" value="2"/>
</dbReference>
<feature type="domain" description="EamA" evidence="7">
    <location>
        <begin position="23"/>
        <end position="147"/>
    </location>
</feature>
<dbReference type="InterPro" id="IPR000620">
    <property type="entry name" value="EamA_dom"/>
</dbReference>
<protein>
    <recommendedName>
        <fullName evidence="7">EamA domain-containing protein</fullName>
    </recommendedName>
</protein>
<feature type="transmembrane region" description="Helical" evidence="6">
    <location>
        <begin position="78"/>
        <end position="99"/>
    </location>
</feature>
<evidence type="ECO:0000256" key="3">
    <source>
        <dbReference type="ARBA" id="ARBA00022692"/>
    </source>
</evidence>
<feature type="transmembrane region" description="Helical" evidence="6">
    <location>
        <begin position="162"/>
        <end position="184"/>
    </location>
</feature>
<dbReference type="GO" id="GO:0016020">
    <property type="term" value="C:membrane"/>
    <property type="evidence" value="ECO:0007669"/>
    <property type="project" value="UniProtKB-SubCell"/>
</dbReference>
<dbReference type="Pfam" id="PF00892">
    <property type="entry name" value="EamA"/>
    <property type="match status" value="2"/>
</dbReference>
<gene>
    <name evidence="8" type="ORF">RCA23_c11040</name>
</gene>
<evidence type="ECO:0000313" key="9">
    <source>
        <dbReference type="Proteomes" id="UP000028680"/>
    </source>
</evidence>
<dbReference type="AlphaFoldDB" id="A0AAN0RI67"/>
<keyword evidence="5 6" id="KW-0472">Membrane</keyword>
<keyword evidence="4 6" id="KW-1133">Transmembrane helix</keyword>
<accession>A0AAN0RI67</accession>
<keyword evidence="3 6" id="KW-0812">Transmembrane</keyword>
<proteinExistence type="inferred from homology"/>